<dbReference type="EMBL" id="NNRN01000056">
    <property type="protein sequence ID" value="OYR25985.1"/>
    <property type="molecule type" value="Genomic_DNA"/>
</dbReference>
<evidence type="ECO:0000313" key="3">
    <source>
        <dbReference type="Proteomes" id="UP000216363"/>
    </source>
</evidence>
<accession>A0A256GFS2</accession>
<feature type="region of interest" description="Disordered" evidence="1">
    <location>
        <begin position="39"/>
        <end position="61"/>
    </location>
</feature>
<dbReference type="AlphaFoldDB" id="A0A256GFS2"/>
<name>A0A256GFS2_9HYPH</name>
<evidence type="ECO:0000313" key="2">
    <source>
        <dbReference type="EMBL" id="OYR25985.1"/>
    </source>
</evidence>
<proteinExistence type="predicted"/>
<comment type="caution">
    <text evidence="2">The sequence shown here is derived from an EMBL/GenBank/DDBJ whole genome shotgun (WGS) entry which is preliminary data.</text>
</comment>
<gene>
    <name evidence="2" type="ORF">CES86_4039</name>
</gene>
<protein>
    <submittedName>
        <fullName evidence="2">Uncharacterized protein</fullName>
    </submittedName>
</protein>
<dbReference type="Proteomes" id="UP000216363">
    <property type="component" value="Unassembled WGS sequence"/>
</dbReference>
<sequence length="190" mass="21161">MKNPVRNVIVEYKNKRARRGNASLWGNLDLKSIAREVEADTSQSPIDVQAGAQSPEPMHDKAETADLEFLPLIAATAETVADERELSVIDAVEPEKEPIAPIAVQKPEIAEEIVVRKKNRSVRRSVKKVARKKEKTARPPVAETDSPSELLSLESENASLKRELLAKLRAENDALFALLRRADLRTTHSR</sequence>
<organism evidence="2 3">
    <name type="scientific">Brucella lupini</name>
    <dbReference type="NCBI Taxonomy" id="255457"/>
    <lineage>
        <taxon>Bacteria</taxon>
        <taxon>Pseudomonadati</taxon>
        <taxon>Pseudomonadota</taxon>
        <taxon>Alphaproteobacteria</taxon>
        <taxon>Hyphomicrobiales</taxon>
        <taxon>Brucellaceae</taxon>
        <taxon>Brucella/Ochrobactrum group</taxon>
        <taxon>Brucella</taxon>
    </lineage>
</organism>
<feature type="region of interest" description="Disordered" evidence="1">
    <location>
        <begin position="127"/>
        <end position="153"/>
    </location>
</feature>
<reference evidence="2 3" key="1">
    <citation type="submission" date="2017-07" db="EMBL/GenBank/DDBJ databases">
        <title>Draft genome of Ochrobactrum lupini type strain LUP21.</title>
        <authorList>
            <person name="Krzyzanowska D.M."/>
            <person name="Jafra S."/>
        </authorList>
    </citation>
    <scope>NUCLEOTIDE SEQUENCE [LARGE SCALE GENOMIC DNA]</scope>
    <source>
        <strain evidence="2 3">LUP21</strain>
    </source>
</reference>
<dbReference type="RefSeq" id="WP_094515342.1">
    <property type="nucleotide sequence ID" value="NZ_JBHEEP010000020.1"/>
</dbReference>
<evidence type="ECO:0000256" key="1">
    <source>
        <dbReference type="SAM" id="MobiDB-lite"/>
    </source>
</evidence>